<dbReference type="Proteomes" id="UP000274822">
    <property type="component" value="Unassembled WGS sequence"/>
</dbReference>
<gene>
    <name evidence="1" type="ORF">BC938DRAFT_473694</name>
</gene>
<organism evidence="1 2">
    <name type="scientific">Jimgerdemannia flammicorona</name>
    <dbReference type="NCBI Taxonomy" id="994334"/>
    <lineage>
        <taxon>Eukaryota</taxon>
        <taxon>Fungi</taxon>
        <taxon>Fungi incertae sedis</taxon>
        <taxon>Mucoromycota</taxon>
        <taxon>Mucoromycotina</taxon>
        <taxon>Endogonomycetes</taxon>
        <taxon>Endogonales</taxon>
        <taxon>Endogonaceae</taxon>
        <taxon>Jimgerdemannia</taxon>
    </lineage>
</organism>
<evidence type="ECO:0000313" key="1">
    <source>
        <dbReference type="EMBL" id="RUS24370.1"/>
    </source>
</evidence>
<reference evidence="1 2" key="1">
    <citation type="journal article" date="2018" name="New Phytol.">
        <title>Phylogenomics of Endogonaceae and evolution of mycorrhizas within Mucoromycota.</title>
        <authorList>
            <person name="Chang Y."/>
            <person name="Desiro A."/>
            <person name="Na H."/>
            <person name="Sandor L."/>
            <person name="Lipzen A."/>
            <person name="Clum A."/>
            <person name="Barry K."/>
            <person name="Grigoriev I.V."/>
            <person name="Martin F.M."/>
            <person name="Stajich J.E."/>
            <person name="Smith M.E."/>
            <person name="Bonito G."/>
            <person name="Spatafora J.W."/>
        </authorList>
    </citation>
    <scope>NUCLEOTIDE SEQUENCE [LARGE SCALE GENOMIC DNA]</scope>
    <source>
        <strain evidence="1 2">AD002</strain>
    </source>
</reference>
<name>A0A433Q3J9_9FUNG</name>
<protein>
    <submittedName>
        <fullName evidence="1">Uncharacterized protein</fullName>
    </submittedName>
</protein>
<sequence length="61" mass="6631">MRGGTDDLSGEEVGLKVDCSNNIHGARHGLADWNKQALPGRAGQERKQAGNLLFFFDFSPT</sequence>
<evidence type="ECO:0000313" key="2">
    <source>
        <dbReference type="Proteomes" id="UP000274822"/>
    </source>
</evidence>
<proteinExistence type="predicted"/>
<dbReference type="AlphaFoldDB" id="A0A433Q3J9"/>
<accession>A0A433Q3J9</accession>
<keyword evidence="2" id="KW-1185">Reference proteome</keyword>
<comment type="caution">
    <text evidence="1">The sequence shown here is derived from an EMBL/GenBank/DDBJ whole genome shotgun (WGS) entry which is preliminary data.</text>
</comment>
<dbReference type="EMBL" id="RBNJ01016244">
    <property type="protein sequence ID" value="RUS24370.1"/>
    <property type="molecule type" value="Genomic_DNA"/>
</dbReference>